<sequence length="518" mass="59029">MTNITRKTSILILILFLLIGLSGTLIYRLLSSQKTKTDQETEAVKVELIESSLPKTSDIALATDSRSQTLLAQLYEGLYVFTSGTSVRRGLAQDMSVSKDRLTYTIQLKQTKNTQGQPITAQDFVDSFRRVAANKTNSPYGFLFEVFENGRAVNDGKMKPERLGVKAKGRDQLVITLNQPVSNLKELLAMSVFYPQPESKKWQDLTGNGAFTLEQMSKNGYTLKKNNQYHQQNVVTVEEVKSRIISDHQTQWSTYENSKAAILPLQESVETQEDQVSRPTYQKKRSGVFYIAFNQKNEAFREKTLRKQIAYALVEKESVQLPLGYAGIPTNRFVVTDTNVLMNEPVQAKKEDGKQQKKQRIEMLNFDDPQAKRIGKQLEAYLEKQLPDIDIVLKPLAIEEKINKEQSAQYAMTLTGWMPDYPGPLAYLNQFVSDNPLNSVNYQSDTYDQTIEKARQAQDVKKKQALYHQAEERLIKQDAVIVPLYQTTEKLYVSDTIQGIEVPIYGPEYLLRSMKILK</sequence>
<keyword evidence="3" id="KW-0813">Transport</keyword>
<dbReference type="CDD" id="cd08504">
    <property type="entry name" value="PBP2_OppA"/>
    <property type="match status" value="1"/>
</dbReference>
<dbReference type="Proteomes" id="UP001387110">
    <property type="component" value="Unassembled WGS sequence"/>
</dbReference>
<gene>
    <name evidence="6" type="ORF">SZL87_03715</name>
</gene>
<dbReference type="InterPro" id="IPR000914">
    <property type="entry name" value="SBP_5_dom"/>
</dbReference>
<evidence type="ECO:0000313" key="6">
    <source>
        <dbReference type="EMBL" id="MEI4461533.1"/>
    </source>
</evidence>
<name>A0ABU8EH48_9BACL</name>
<dbReference type="PIRSF" id="PIRSF002741">
    <property type="entry name" value="MppA"/>
    <property type="match status" value="1"/>
</dbReference>
<dbReference type="Gene3D" id="3.40.190.10">
    <property type="entry name" value="Periplasmic binding protein-like II"/>
    <property type="match status" value="1"/>
</dbReference>
<dbReference type="PANTHER" id="PTHR30290">
    <property type="entry name" value="PERIPLASMIC BINDING COMPONENT OF ABC TRANSPORTER"/>
    <property type="match status" value="1"/>
</dbReference>
<comment type="subcellular location">
    <subcellularLocation>
        <location evidence="1">Cell envelope</location>
    </subcellularLocation>
</comment>
<evidence type="ECO:0000313" key="7">
    <source>
        <dbReference type="Proteomes" id="UP001387110"/>
    </source>
</evidence>
<dbReference type="RefSeq" id="WP_336448976.1">
    <property type="nucleotide sequence ID" value="NZ_JBAWKY010000001.1"/>
</dbReference>
<evidence type="ECO:0000256" key="2">
    <source>
        <dbReference type="ARBA" id="ARBA00005695"/>
    </source>
</evidence>
<keyword evidence="4" id="KW-0732">Signal</keyword>
<dbReference type="Gene3D" id="3.10.105.10">
    <property type="entry name" value="Dipeptide-binding Protein, Domain 3"/>
    <property type="match status" value="1"/>
</dbReference>
<evidence type="ECO:0000256" key="1">
    <source>
        <dbReference type="ARBA" id="ARBA00004196"/>
    </source>
</evidence>
<accession>A0ABU8EH48</accession>
<keyword evidence="7" id="KW-1185">Reference proteome</keyword>
<dbReference type="InterPro" id="IPR030678">
    <property type="entry name" value="Peptide/Ni-bd"/>
</dbReference>
<reference evidence="6 7" key="1">
    <citation type="submission" date="2023-12" db="EMBL/GenBank/DDBJ databases">
        <authorList>
            <person name="Easwaran N."/>
            <person name="Lazarus H.P.S."/>
        </authorList>
    </citation>
    <scope>NUCLEOTIDE SEQUENCE [LARGE SCALE GENOMIC DNA]</scope>
    <source>
        <strain evidence="6 7">VIT-2023</strain>
    </source>
</reference>
<dbReference type="Pfam" id="PF00496">
    <property type="entry name" value="SBP_bac_5"/>
    <property type="match status" value="1"/>
</dbReference>
<evidence type="ECO:0000259" key="5">
    <source>
        <dbReference type="Pfam" id="PF00496"/>
    </source>
</evidence>
<comment type="caution">
    <text evidence="6">The sequence shown here is derived from an EMBL/GenBank/DDBJ whole genome shotgun (WGS) entry which is preliminary data.</text>
</comment>
<comment type="similarity">
    <text evidence="2">Belongs to the bacterial solute-binding protein 5 family.</text>
</comment>
<dbReference type="InterPro" id="IPR039424">
    <property type="entry name" value="SBP_5"/>
</dbReference>
<proteinExistence type="inferred from homology"/>
<dbReference type="EMBL" id="JBAWKY010000001">
    <property type="protein sequence ID" value="MEI4461533.1"/>
    <property type="molecule type" value="Genomic_DNA"/>
</dbReference>
<feature type="domain" description="Solute-binding protein family 5" evidence="5">
    <location>
        <begin position="88"/>
        <end position="436"/>
    </location>
</feature>
<evidence type="ECO:0000256" key="3">
    <source>
        <dbReference type="ARBA" id="ARBA00022448"/>
    </source>
</evidence>
<protein>
    <submittedName>
        <fullName evidence="6">Peptide ABC transporter substrate-binding protein</fullName>
    </submittedName>
</protein>
<dbReference type="Gene3D" id="3.90.76.10">
    <property type="entry name" value="Dipeptide-binding Protein, Domain 1"/>
    <property type="match status" value="1"/>
</dbReference>
<dbReference type="SUPFAM" id="SSF53850">
    <property type="entry name" value="Periplasmic binding protein-like II"/>
    <property type="match status" value="1"/>
</dbReference>
<dbReference type="PANTHER" id="PTHR30290:SF10">
    <property type="entry name" value="PERIPLASMIC OLIGOPEPTIDE-BINDING PROTEIN-RELATED"/>
    <property type="match status" value="1"/>
</dbReference>
<evidence type="ECO:0000256" key="4">
    <source>
        <dbReference type="ARBA" id="ARBA00022729"/>
    </source>
</evidence>
<organism evidence="6 7">
    <name type="scientific">Exiguobacterium indicum</name>
    <dbReference type="NCBI Taxonomy" id="296995"/>
    <lineage>
        <taxon>Bacteria</taxon>
        <taxon>Bacillati</taxon>
        <taxon>Bacillota</taxon>
        <taxon>Bacilli</taxon>
        <taxon>Bacillales</taxon>
        <taxon>Bacillales Family XII. Incertae Sedis</taxon>
        <taxon>Exiguobacterium</taxon>
    </lineage>
</organism>